<keyword evidence="3" id="KW-1185">Reference proteome</keyword>
<evidence type="ECO:0000313" key="2">
    <source>
        <dbReference type="EMBL" id="GFT92518.1"/>
    </source>
</evidence>
<evidence type="ECO:0000256" key="1">
    <source>
        <dbReference type="SAM" id="MobiDB-lite"/>
    </source>
</evidence>
<dbReference type="AlphaFoldDB" id="A0A8X6U9N5"/>
<evidence type="ECO:0000313" key="3">
    <source>
        <dbReference type="Proteomes" id="UP000887013"/>
    </source>
</evidence>
<dbReference type="EMBL" id="BMAW01121092">
    <property type="protein sequence ID" value="GFT92518.1"/>
    <property type="molecule type" value="Genomic_DNA"/>
</dbReference>
<organism evidence="2 3">
    <name type="scientific">Nephila pilipes</name>
    <name type="common">Giant wood spider</name>
    <name type="synonym">Nephila maculata</name>
    <dbReference type="NCBI Taxonomy" id="299642"/>
    <lineage>
        <taxon>Eukaryota</taxon>
        <taxon>Metazoa</taxon>
        <taxon>Ecdysozoa</taxon>
        <taxon>Arthropoda</taxon>
        <taxon>Chelicerata</taxon>
        <taxon>Arachnida</taxon>
        <taxon>Araneae</taxon>
        <taxon>Araneomorphae</taxon>
        <taxon>Entelegynae</taxon>
        <taxon>Araneoidea</taxon>
        <taxon>Nephilidae</taxon>
        <taxon>Nephila</taxon>
    </lineage>
</organism>
<gene>
    <name evidence="2" type="ORF">NPIL_526251</name>
</gene>
<comment type="caution">
    <text evidence="2">The sequence shown here is derived from an EMBL/GenBank/DDBJ whole genome shotgun (WGS) entry which is preliminary data.</text>
</comment>
<dbReference type="Proteomes" id="UP000887013">
    <property type="component" value="Unassembled WGS sequence"/>
</dbReference>
<accession>A0A8X6U9N5</accession>
<name>A0A8X6U9N5_NEPPI</name>
<reference evidence="2" key="1">
    <citation type="submission" date="2020-08" db="EMBL/GenBank/DDBJ databases">
        <title>Multicomponent nature underlies the extraordinary mechanical properties of spider dragline silk.</title>
        <authorList>
            <person name="Kono N."/>
            <person name="Nakamura H."/>
            <person name="Mori M."/>
            <person name="Yoshida Y."/>
            <person name="Ohtoshi R."/>
            <person name="Malay A.D."/>
            <person name="Moran D.A.P."/>
            <person name="Tomita M."/>
            <person name="Numata K."/>
            <person name="Arakawa K."/>
        </authorList>
    </citation>
    <scope>NUCLEOTIDE SEQUENCE</scope>
</reference>
<proteinExistence type="predicted"/>
<feature type="region of interest" description="Disordered" evidence="1">
    <location>
        <begin position="117"/>
        <end position="137"/>
    </location>
</feature>
<sequence length="137" mass="15469">MGKQLVKQKKDSKIGTFYFNEGMTRLIKREDVLSLTPGDNTIAWCETEVKCLPTSLTNGLKVKIYDIRVFGDTKGNSNFHTAGQNSPSLENQKRRNVITTTRVRMELGKEIHSWKGKKAPCSCRDQKNSEGFSKGQL</sequence>
<protein>
    <submittedName>
        <fullName evidence="2">Uncharacterized protein</fullName>
    </submittedName>
</protein>